<proteinExistence type="predicted"/>
<protein>
    <recommendedName>
        <fullName evidence="5">CCHC-type domain-containing protein</fullName>
    </recommendedName>
</protein>
<dbReference type="AlphaFoldDB" id="A0A1X7SVD4"/>
<dbReference type="InterPro" id="IPR043502">
    <property type="entry name" value="DNA/RNA_pol_sf"/>
</dbReference>
<dbReference type="GO" id="GO:0003676">
    <property type="term" value="F:nucleic acid binding"/>
    <property type="evidence" value="ECO:0007669"/>
    <property type="project" value="InterPro"/>
</dbReference>
<reference evidence="4" key="1">
    <citation type="submission" date="2017-05" db="UniProtKB">
        <authorList>
            <consortium name="EnsemblMetazoa"/>
        </authorList>
    </citation>
    <scope>IDENTIFICATION</scope>
</reference>
<dbReference type="InterPro" id="IPR021109">
    <property type="entry name" value="Peptidase_aspartic_dom_sf"/>
</dbReference>
<feature type="domain" description="CCHC-type" evidence="2">
    <location>
        <begin position="150"/>
        <end position="166"/>
    </location>
</feature>
<accession>A0A1X7SVD4</accession>
<dbReference type="PANTHER" id="PTHR37984">
    <property type="entry name" value="PROTEIN CBG26694"/>
    <property type="match status" value="1"/>
</dbReference>
<dbReference type="GO" id="GO:0008270">
    <property type="term" value="F:zinc ion binding"/>
    <property type="evidence" value="ECO:0007669"/>
    <property type="project" value="UniProtKB-KW"/>
</dbReference>
<dbReference type="InterPro" id="IPR000477">
    <property type="entry name" value="RT_dom"/>
</dbReference>
<evidence type="ECO:0000259" key="3">
    <source>
        <dbReference type="PROSITE" id="PS50878"/>
    </source>
</evidence>
<dbReference type="SUPFAM" id="SSF50630">
    <property type="entry name" value="Acid proteases"/>
    <property type="match status" value="1"/>
</dbReference>
<evidence type="ECO:0000256" key="1">
    <source>
        <dbReference type="PROSITE-ProRule" id="PRU00047"/>
    </source>
</evidence>
<feature type="domain" description="Reverse transcriptase" evidence="3">
    <location>
        <begin position="274"/>
        <end position="435"/>
    </location>
</feature>
<dbReference type="CDD" id="cd01647">
    <property type="entry name" value="RT_LTR"/>
    <property type="match status" value="1"/>
</dbReference>
<dbReference type="PROSITE" id="PS50158">
    <property type="entry name" value="ZF_CCHC"/>
    <property type="match status" value="1"/>
</dbReference>
<sequence>LIGKLTSHFHPQSSIIAERYQFGCRRQGDLETIADYVAELRKLATRCNFKKDTLDETLRDRFVCGLRQEFIRSRLLTKKDDLSFSRAVELATGLEGAKKHAHMMEGDLARTKKEQQDGINRTVDKRPPMKPCYRCGNAHSPSTCRFSTAKCHNCGKLGHIGKVCRSKPQKPATSKPPQKKVRVDPIQVNVTINGKELVMELDTGASVSIISEKTFDDVLRETITLQPSKVSLTSYSGHELKVIGQAEVMITYQSLVVTVPLVVKVKLELDPLQKEGVITPVQYSDWAAPIVPVLKPDGSVRICGDYKVTVNRVSKLDAYPLPRVEDLFTALSGGELYMKLDLSHAYQQLVLDEKSKRYTTINTIKGLFQYERLPFGISSAPAIFQRTMESLLQGLPKVVTYIDDILVSGADEEEHIKNLDMVLERLQKAGVTLKR</sequence>
<dbReference type="SUPFAM" id="SSF56672">
    <property type="entry name" value="DNA/RNA polymerases"/>
    <property type="match status" value="1"/>
</dbReference>
<dbReference type="EnsemblMetazoa" id="Aqu2.1.06111_001">
    <property type="protein sequence ID" value="Aqu2.1.06111_001"/>
    <property type="gene ID" value="Aqu2.1.06111"/>
</dbReference>
<dbReference type="Gene3D" id="3.30.70.270">
    <property type="match status" value="1"/>
</dbReference>
<dbReference type="InterPro" id="IPR043128">
    <property type="entry name" value="Rev_trsase/Diguanyl_cyclase"/>
</dbReference>
<dbReference type="eggNOG" id="KOG0017">
    <property type="taxonomic scope" value="Eukaryota"/>
</dbReference>
<name>A0A1X7SVD4_AMPQE</name>
<dbReference type="Gene3D" id="3.10.10.10">
    <property type="entry name" value="HIV Type 1 Reverse Transcriptase, subunit A, domain 1"/>
    <property type="match status" value="1"/>
</dbReference>
<keyword evidence="1" id="KW-0862">Zinc</keyword>
<dbReference type="PROSITE" id="PS50878">
    <property type="entry name" value="RT_POL"/>
    <property type="match status" value="1"/>
</dbReference>
<dbReference type="InterPro" id="IPR050951">
    <property type="entry name" value="Retrovirus_Pol_polyprotein"/>
</dbReference>
<dbReference type="Gene3D" id="4.10.60.10">
    <property type="entry name" value="Zinc finger, CCHC-type"/>
    <property type="match status" value="1"/>
</dbReference>
<evidence type="ECO:0008006" key="5">
    <source>
        <dbReference type="Google" id="ProtNLM"/>
    </source>
</evidence>
<keyword evidence="1" id="KW-0479">Metal-binding</keyword>
<dbReference type="OrthoDB" id="10056300at2759"/>
<evidence type="ECO:0000313" key="4">
    <source>
        <dbReference type="EnsemblMetazoa" id="Aqu2.1.06111_001"/>
    </source>
</evidence>
<dbReference type="Pfam" id="PF00078">
    <property type="entry name" value="RVT_1"/>
    <property type="match status" value="1"/>
</dbReference>
<keyword evidence="1" id="KW-0863">Zinc-finger</keyword>
<dbReference type="InterPro" id="IPR001878">
    <property type="entry name" value="Znf_CCHC"/>
</dbReference>
<evidence type="ECO:0000259" key="2">
    <source>
        <dbReference type="PROSITE" id="PS50158"/>
    </source>
</evidence>
<organism evidence="4">
    <name type="scientific">Amphimedon queenslandica</name>
    <name type="common">Sponge</name>
    <dbReference type="NCBI Taxonomy" id="400682"/>
    <lineage>
        <taxon>Eukaryota</taxon>
        <taxon>Metazoa</taxon>
        <taxon>Porifera</taxon>
        <taxon>Demospongiae</taxon>
        <taxon>Heteroscleromorpha</taxon>
        <taxon>Haplosclerida</taxon>
        <taxon>Niphatidae</taxon>
        <taxon>Amphimedon</taxon>
    </lineage>
</organism>
<dbReference type="InParanoid" id="A0A1X7SVD4"/>
<dbReference type="PANTHER" id="PTHR37984:SF13">
    <property type="entry name" value="RIBONUCLEASE H"/>
    <property type="match status" value="1"/>
</dbReference>